<dbReference type="GeneID" id="97423659"/>
<dbReference type="RefSeq" id="WP_310113382.1">
    <property type="nucleotide sequence ID" value="NZ_JAVDTN010000012.1"/>
</dbReference>
<dbReference type="SMART" id="SM00450">
    <property type="entry name" value="RHOD"/>
    <property type="match status" value="1"/>
</dbReference>
<reference evidence="2" key="1">
    <citation type="submission" date="2023-07" db="EMBL/GenBank/DDBJ databases">
        <title>Sorghum-associated microbial communities from plants grown in Nebraska, USA.</title>
        <authorList>
            <person name="Schachtman D."/>
        </authorList>
    </citation>
    <scope>NUCLEOTIDE SEQUENCE</scope>
    <source>
        <strain evidence="2">BE261</strain>
    </source>
</reference>
<dbReference type="EMBL" id="JAVDWN010000012">
    <property type="protein sequence ID" value="MDR7165109.1"/>
    <property type="molecule type" value="Genomic_DNA"/>
</dbReference>
<dbReference type="Proteomes" id="UP001262032">
    <property type="component" value="Unassembled WGS sequence"/>
</dbReference>
<comment type="caution">
    <text evidence="2">The sequence shown here is derived from an EMBL/GenBank/DDBJ whole genome shotgun (WGS) entry which is preliminary data.</text>
</comment>
<proteinExistence type="predicted"/>
<dbReference type="SUPFAM" id="SSF52821">
    <property type="entry name" value="Rhodanese/Cell cycle control phosphatase"/>
    <property type="match status" value="1"/>
</dbReference>
<feature type="domain" description="Rhodanese" evidence="1">
    <location>
        <begin position="27"/>
        <end position="118"/>
    </location>
</feature>
<dbReference type="CDD" id="cd00158">
    <property type="entry name" value="RHOD"/>
    <property type="match status" value="1"/>
</dbReference>
<evidence type="ECO:0000259" key="1">
    <source>
        <dbReference type="PROSITE" id="PS50206"/>
    </source>
</evidence>
<evidence type="ECO:0000313" key="3">
    <source>
        <dbReference type="Proteomes" id="UP001262032"/>
    </source>
</evidence>
<dbReference type="InterPro" id="IPR036873">
    <property type="entry name" value="Rhodanese-like_dom_sf"/>
</dbReference>
<accession>A0AAW8NEV6</accession>
<dbReference type="PANTHER" id="PTHR43031:SF1">
    <property type="entry name" value="PYRIDINE NUCLEOTIDE-DISULPHIDE OXIDOREDUCTASE"/>
    <property type="match status" value="1"/>
</dbReference>
<organism evidence="2 3">
    <name type="scientific">Pseudarthrobacter oxydans</name>
    <name type="common">Arthrobacter oxydans</name>
    <dbReference type="NCBI Taxonomy" id="1671"/>
    <lineage>
        <taxon>Bacteria</taxon>
        <taxon>Bacillati</taxon>
        <taxon>Actinomycetota</taxon>
        <taxon>Actinomycetes</taxon>
        <taxon>Micrococcales</taxon>
        <taxon>Micrococcaceae</taxon>
        <taxon>Pseudarthrobacter</taxon>
    </lineage>
</organism>
<evidence type="ECO:0000313" key="2">
    <source>
        <dbReference type="EMBL" id="MDR7165109.1"/>
    </source>
</evidence>
<protein>
    <submittedName>
        <fullName evidence="2">Rhodanese-related sulfurtransferase</fullName>
    </submittedName>
</protein>
<dbReference type="InterPro" id="IPR001763">
    <property type="entry name" value="Rhodanese-like_dom"/>
</dbReference>
<dbReference type="InterPro" id="IPR050229">
    <property type="entry name" value="GlpE_sulfurtransferase"/>
</dbReference>
<sequence length="118" mass="12385">MGLISSLKKAFSKPYKTVSVAEAKDLLASGAALIDVRSAEEWRSGRAPQAKHIPLDRLQTSTAGINTTGINKTRPVIAVCASGVRSASAARLLASQGYQAYSLRGGMGAWRSAGEPVR</sequence>
<dbReference type="AlphaFoldDB" id="A0AAW8NEV6"/>
<gene>
    <name evidence="2" type="ORF">J2X12_003154</name>
</gene>
<name>A0AAW8NEV6_PSEOX</name>
<dbReference type="PANTHER" id="PTHR43031">
    <property type="entry name" value="FAD-DEPENDENT OXIDOREDUCTASE"/>
    <property type="match status" value="1"/>
</dbReference>
<dbReference type="Gene3D" id="3.40.250.10">
    <property type="entry name" value="Rhodanese-like domain"/>
    <property type="match status" value="1"/>
</dbReference>
<dbReference type="Pfam" id="PF00581">
    <property type="entry name" value="Rhodanese"/>
    <property type="match status" value="1"/>
</dbReference>
<dbReference type="PROSITE" id="PS50206">
    <property type="entry name" value="RHODANESE_3"/>
    <property type="match status" value="1"/>
</dbReference>